<feature type="transmembrane region" description="Helical" evidence="3">
    <location>
        <begin position="188"/>
        <end position="209"/>
    </location>
</feature>
<proteinExistence type="predicted"/>
<comment type="caution">
    <text evidence="5">The sequence shown here is derived from an EMBL/GenBank/DDBJ whole genome shotgun (WGS) entry which is preliminary data.</text>
</comment>
<dbReference type="NCBIfam" id="TIGR00254">
    <property type="entry name" value="GGDEF"/>
    <property type="match status" value="1"/>
</dbReference>
<dbReference type="SUPFAM" id="SSF55073">
    <property type="entry name" value="Nucleotide cyclase"/>
    <property type="match status" value="1"/>
</dbReference>
<dbReference type="InterPro" id="IPR029787">
    <property type="entry name" value="Nucleotide_cyclase"/>
</dbReference>
<dbReference type="GO" id="GO:0052621">
    <property type="term" value="F:diguanylate cyclase activity"/>
    <property type="evidence" value="ECO:0007669"/>
    <property type="project" value="UniProtKB-EC"/>
</dbReference>
<dbReference type="InterPro" id="IPR043128">
    <property type="entry name" value="Rev_trsase/Diguanyl_cyclase"/>
</dbReference>
<feature type="transmembrane region" description="Helical" evidence="3">
    <location>
        <begin position="36"/>
        <end position="54"/>
    </location>
</feature>
<dbReference type="SMART" id="SM00267">
    <property type="entry name" value="GGDEF"/>
    <property type="match status" value="1"/>
</dbReference>
<evidence type="ECO:0000256" key="3">
    <source>
        <dbReference type="SAM" id="Phobius"/>
    </source>
</evidence>
<organism evidence="5 6">
    <name type="scientific">Ancylobacter novellus</name>
    <name type="common">Thiobacillus novellus</name>
    <dbReference type="NCBI Taxonomy" id="921"/>
    <lineage>
        <taxon>Bacteria</taxon>
        <taxon>Pseudomonadati</taxon>
        <taxon>Pseudomonadota</taxon>
        <taxon>Alphaproteobacteria</taxon>
        <taxon>Hyphomicrobiales</taxon>
        <taxon>Xanthobacteraceae</taxon>
        <taxon>Ancylobacter</taxon>
    </lineage>
</organism>
<evidence type="ECO:0000313" key="6">
    <source>
        <dbReference type="Proteomes" id="UP000248887"/>
    </source>
</evidence>
<feature type="transmembrane region" description="Helical" evidence="3">
    <location>
        <begin position="119"/>
        <end position="136"/>
    </location>
</feature>
<feature type="transmembrane region" description="Helical" evidence="3">
    <location>
        <begin position="95"/>
        <end position="113"/>
    </location>
</feature>
<dbReference type="Proteomes" id="UP000248887">
    <property type="component" value="Unassembled WGS sequence"/>
</dbReference>
<evidence type="ECO:0000313" key="5">
    <source>
        <dbReference type="EMBL" id="PZQ84304.1"/>
    </source>
</evidence>
<dbReference type="Pfam" id="PF00990">
    <property type="entry name" value="GGDEF"/>
    <property type="match status" value="1"/>
</dbReference>
<feature type="domain" description="GGDEF" evidence="4">
    <location>
        <begin position="247"/>
        <end position="390"/>
    </location>
</feature>
<evidence type="ECO:0000256" key="2">
    <source>
        <dbReference type="ARBA" id="ARBA00034247"/>
    </source>
</evidence>
<dbReference type="PROSITE" id="PS50887">
    <property type="entry name" value="GGDEF"/>
    <property type="match status" value="1"/>
</dbReference>
<gene>
    <name evidence="5" type="ORF">DI549_05320</name>
</gene>
<accession>A0A2W5R679</accession>
<reference evidence="5 6" key="1">
    <citation type="submission" date="2017-08" db="EMBL/GenBank/DDBJ databases">
        <title>Infants hospitalized years apart are colonized by the same room-sourced microbial strains.</title>
        <authorList>
            <person name="Brooks B."/>
            <person name="Olm M.R."/>
            <person name="Firek B.A."/>
            <person name="Baker R."/>
            <person name="Thomas B.C."/>
            <person name="Morowitz M.J."/>
            <person name="Banfield J.F."/>
        </authorList>
    </citation>
    <scope>NUCLEOTIDE SEQUENCE [LARGE SCALE GENOMIC DNA]</scope>
    <source>
        <strain evidence="5">S2_005_001_R2_27</strain>
    </source>
</reference>
<keyword evidence="3" id="KW-0812">Transmembrane</keyword>
<evidence type="ECO:0000259" key="4">
    <source>
        <dbReference type="PROSITE" id="PS50887"/>
    </source>
</evidence>
<dbReference type="GO" id="GO:0005886">
    <property type="term" value="C:plasma membrane"/>
    <property type="evidence" value="ECO:0007669"/>
    <property type="project" value="TreeGrafter"/>
</dbReference>
<protein>
    <recommendedName>
        <fullName evidence="1">diguanylate cyclase</fullName>
        <ecNumber evidence="1">2.7.7.65</ecNumber>
    </recommendedName>
</protein>
<dbReference type="AlphaFoldDB" id="A0A2W5R679"/>
<dbReference type="FunFam" id="3.30.70.270:FF:000001">
    <property type="entry name" value="Diguanylate cyclase domain protein"/>
    <property type="match status" value="1"/>
</dbReference>
<comment type="catalytic activity">
    <reaction evidence="2">
        <text>2 GTP = 3',3'-c-di-GMP + 2 diphosphate</text>
        <dbReference type="Rhea" id="RHEA:24898"/>
        <dbReference type="ChEBI" id="CHEBI:33019"/>
        <dbReference type="ChEBI" id="CHEBI:37565"/>
        <dbReference type="ChEBI" id="CHEBI:58805"/>
        <dbReference type="EC" id="2.7.7.65"/>
    </reaction>
</comment>
<dbReference type="GO" id="GO:0043709">
    <property type="term" value="P:cell adhesion involved in single-species biofilm formation"/>
    <property type="evidence" value="ECO:0007669"/>
    <property type="project" value="TreeGrafter"/>
</dbReference>
<dbReference type="CDD" id="cd01949">
    <property type="entry name" value="GGDEF"/>
    <property type="match status" value="1"/>
</dbReference>
<dbReference type="EC" id="2.7.7.65" evidence="1"/>
<dbReference type="Gene3D" id="3.30.70.270">
    <property type="match status" value="1"/>
</dbReference>
<dbReference type="PANTHER" id="PTHR45138:SF9">
    <property type="entry name" value="DIGUANYLATE CYCLASE DGCM-RELATED"/>
    <property type="match status" value="1"/>
</dbReference>
<feature type="transmembrane region" description="Helical" evidence="3">
    <location>
        <begin position="6"/>
        <end position="29"/>
    </location>
</feature>
<feature type="transmembrane region" description="Helical" evidence="3">
    <location>
        <begin position="60"/>
        <end position="83"/>
    </location>
</feature>
<dbReference type="EMBL" id="QFQD01000011">
    <property type="protein sequence ID" value="PZQ84304.1"/>
    <property type="molecule type" value="Genomic_DNA"/>
</dbReference>
<dbReference type="GO" id="GO:1902201">
    <property type="term" value="P:negative regulation of bacterial-type flagellum-dependent cell motility"/>
    <property type="evidence" value="ECO:0007669"/>
    <property type="project" value="TreeGrafter"/>
</dbReference>
<feature type="transmembrane region" description="Helical" evidence="3">
    <location>
        <begin position="148"/>
        <end position="168"/>
    </location>
</feature>
<keyword evidence="3" id="KW-1133">Transmembrane helix</keyword>
<keyword evidence="3" id="KW-0472">Membrane</keyword>
<name>A0A2W5R679_ANCNO</name>
<sequence length="398" mass="42470">MGFDPWTLWTIVVIVASLVTGSLLLAWIASPGERSLGYWAGGLALFALGILVGLDSAQIPNAAAVFVGNGAVLAGYVMFLAALRFYGGRPFPRPLMIGVLAIWGVLCLLPSFPDMAEERLIILPMIAILMLALGMAELWRAPCVRHIGFWGLMTALAVMIVVQAIRIALTHSFADGPRPVMLMSPMGIGFGLAALVILFLASFLLVLAVRERSEAALRDAARRDDLTGLPNRRDFHEQAVLHCRQAGMLTMMLIDLDYFKQVNDRFGHSVGDQVIAAFGRVLMEATPAGSTAGRLGGEEFAVLLAGVDLAAARHEAARIQSAFSTSGIQLRPDGAQLNCTASIGLAHVRPNLAVAGPAAEIRLRNLLARADDALYRAKGAGRNRVEVIEISAVDLDAG</sequence>
<evidence type="ECO:0000256" key="1">
    <source>
        <dbReference type="ARBA" id="ARBA00012528"/>
    </source>
</evidence>
<dbReference type="PANTHER" id="PTHR45138">
    <property type="entry name" value="REGULATORY COMPONENTS OF SENSORY TRANSDUCTION SYSTEM"/>
    <property type="match status" value="1"/>
</dbReference>
<dbReference type="InterPro" id="IPR050469">
    <property type="entry name" value="Diguanylate_Cyclase"/>
</dbReference>
<dbReference type="InterPro" id="IPR000160">
    <property type="entry name" value="GGDEF_dom"/>
</dbReference>